<dbReference type="Proteomes" id="UP001277803">
    <property type="component" value="Unassembled WGS sequence"/>
</dbReference>
<proteinExistence type="predicted"/>
<feature type="region of interest" description="Disordered" evidence="1">
    <location>
        <begin position="247"/>
        <end position="316"/>
    </location>
</feature>
<feature type="region of interest" description="Disordered" evidence="1">
    <location>
        <begin position="443"/>
        <end position="484"/>
    </location>
</feature>
<dbReference type="RefSeq" id="WP_144169350.1">
    <property type="nucleotide sequence ID" value="NZ_CACRSV010000003.1"/>
</dbReference>
<sequence>MGVHVVASKSAEQQLEEIARSERWDMPRAVTQYKDALDETVRGLQKIADRLEEPSVYECRARGQASQYCRDIVGKIQESNVNHQIEMIQDRIDDYNEAIRAAQSVSLPGDALDESSQRAIMKTTEPMNWVVPGLGTLTGIAGIAGVNAINRLLATNRNDVAQEKLVFILNGIRKDSFPKNTIPVVDPPAPDDDDNSISGGGSGSGAGGGSLTSLGNLPASVTSAAALAGAGGAGAYALSRAGASAGSGSGGSSILSSSGQSGSSHGSGSSSQGGSSSPQYQRVPAGSGGNGSGSGNGGNGTINSGNHGSSTNGGRDEYGDYYYDPVKKQWVHKDNDYVSVDSGSGGLNGSSTFGKVAGTAGVAGLGAGVGAGGAFAAGKLAGGAAGGAGLTAVGGAGGLAAVSGAGGVGSYYANTPVHAVPASSSIKGATGMAAGLSSSSAASSAASGAGARTGAPGMMGGQGGAGNGKKQKRRGLGYIAPTLEDDEQFEAKPLAAMAGRRKRPNE</sequence>
<feature type="compositionally biased region" description="Low complexity" evidence="1">
    <location>
        <begin position="443"/>
        <end position="456"/>
    </location>
</feature>
<feature type="region of interest" description="Disordered" evidence="1">
    <location>
        <begin position="179"/>
        <end position="209"/>
    </location>
</feature>
<dbReference type="AlphaFoldDB" id="A0A6N2R9F7"/>
<feature type="compositionally biased region" description="Gly residues" evidence="1">
    <location>
        <begin position="286"/>
        <end position="300"/>
    </location>
</feature>
<feature type="compositionally biased region" description="Low complexity" evidence="1">
    <location>
        <begin position="252"/>
        <end position="277"/>
    </location>
</feature>
<evidence type="ECO:0000313" key="3">
    <source>
        <dbReference type="EMBL" id="VYS76480.1"/>
    </source>
</evidence>
<feature type="compositionally biased region" description="Gly residues" evidence="1">
    <location>
        <begin position="198"/>
        <end position="209"/>
    </location>
</feature>
<dbReference type="EMBL" id="JAWLRA010000004">
    <property type="protein sequence ID" value="MDW3126037.1"/>
    <property type="molecule type" value="Genomic_DNA"/>
</dbReference>
<dbReference type="EMBL" id="CACRSV010000003">
    <property type="protein sequence ID" value="VYS76480.1"/>
    <property type="molecule type" value="Genomic_DNA"/>
</dbReference>
<accession>A0A6N2R9F7</accession>
<reference evidence="3" key="1">
    <citation type="submission" date="2019-11" db="EMBL/GenBank/DDBJ databases">
        <authorList>
            <person name="Feng L."/>
        </authorList>
    </citation>
    <scope>NUCLEOTIDE SEQUENCE</scope>
    <source>
        <strain evidence="3">BlongumLFYP82</strain>
    </source>
</reference>
<organism evidence="3">
    <name type="scientific">Bifidobacterium longum</name>
    <dbReference type="NCBI Taxonomy" id="216816"/>
    <lineage>
        <taxon>Bacteria</taxon>
        <taxon>Bacillati</taxon>
        <taxon>Actinomycetota</taxon>
        <taxon>Actinomycetes</taxon>
        <taxon>Bifidobacteriales</taxon>
        <taxon>Bifidobacteriaceae</taxon>
        <taxon>Bifidobacterium</taxon>
    </lineage>
</organism>
<gene>
    <name evidence="3" type="ORF">BLLFYP82_00504</name>
    <name evidence="2" type="ORF">RS890_02700</name>
</gene>
<evidence type="ECO:0000256" key="1">
    <source>
        <dbReference type="SAM" id="MobiDB-lite"/>
    </source>
</evidence>
<name>A0A6N2R9F7_BIFLN</name>
<protein>
    <submittedName>
        <fullName evidence="3">Uncharacterized protein</fullName>
    </submittedName>
</protein>
<feature type="compositionally biased region" description="Low complexity" evidence="1">
    <location>
        <begin position="301"/>
        <end position="313"/>
    </location>
</feature>
<reference evidence="2" key="2">
    <citation type="submission" date="2023-10" db="EMBL/GenBank/DDBJ databases">
        <title>Rapid discrimination of Bifidobacterium longum Subspecies based on MALDI-TOF MS and Machine Learning.</title>
        <authorList>
            <person name="Chen J."/>
        </authorList>
    </citation>
    <scope>NUCLEOTIDE SEQUENCE</scope>
    <source>
        <strain evidence="2">YGMCC0039</strain>
    </source>
</reference>
<feature type="compositionally biased region" description="Gly residues" evidence="1">
    <location>
        <begin position="457"/>
        <end position="467"/>
    </location>
</feature>
<evidence type="ECO:0000313" key="2">
    <source>
        <dbReference type="EMBL" id="MDW3126037.1"/>
    </source>
</evidence>